<gene>
    <name evidence="1" type="ORF">NCTC10115_00547</name>
</gene>
<evidence type="ECO:0000313" key="1">
    <source>
        <dbReference type="EMBL" id="SYV94228.1"/>
    </source>
</evidence>
<proteinExistence type="predicted"/>
<protein>
    <submittedName>
        <fullName evidence="1">Uncharacterized protein</fullName>
    </submittedName>
</protein>
<reference evidence="2" key="1">
    <citation type="submission" date="2018-06" db="EMBL/GenBank/DDBJ databases">
        <authorList>
            <consortium name="Pathogen Informatics"/>
        </authorList>
    </citation>
    <scope>NUCLEOTIDE SEQUENCE [LARGE SCALE GENOMIC DNA]</scope>
    <source>
        <strain evidence="2">NCTC10115</strain>
    </source>
</reference>
<dbReference type="EMBL" id="LS991952">
    <property type="protein sequence ID" value="SYV94228.1"/>
    <property type="molecule type" value="Genomic_DNA"/>
</dbReference>
<dbReference type="AlphaFoldDB" id="A0A3B0PAT3"/>
<feature type="non-terminal residue" evidence="1">
    <location>
        <position position="40"/>
    </location>
</feature>
<organism evidence="1 2">
    <name type="scientific">Mycoplasmoides gallisepticum</name>
    <name type="common">Mycoplasma gallisepticum</name>
    <dbReference type="NCBI Taxonomy" id="2096"/>
    <lineage>
        <taxon>Bacteria</taxon>
        <taxon>Bacillati</taxon>
        <taxon>Mycoplasmatota</taxon>
        <taxon>Mycoplasmoidales</taxon>
        <taxon>Mycoplasmoidaceae</taxon>
        <taxon>Mycoplasmoides</taxon>
    </lineage>
</organism>
<name>A0A3B0PAT3_MYCGL</name>
<dbReference type="Proteomes" id="UP000260136">
    <property type="component" value="Chromosome"/>
</dbReference>
<evidence type="ECO:0000313" key="2">
    <source>
        <dbReference type="Proteomes" id="UP000260136"/>
    </source>
</evidence>
<accession>A0A3B0PAT3</accession>
<sequence>MTVFGIITTSAKADQTGIIYSARDTFVTTNLFFVALYMSW</sequence>